<protein>
    <submittedName>
        <fullName evidence="2">Uncharacterized protein</fullName>
    </submittedName>
</protein>
<reference evidence="3" key="1">
    <citation type="journal article" date="2019" name="Int. J. Syst. Evol. Microbiol.">
        <title>The Global Catalogue of Microorganisms (GCM) 10K type strain sequencing project: providing services to taxonomists for standard genome sequencing and annotation.</title>
        <authorList>
            <consortium name="The Broad Institute Genomics Platform"/>
            <consortium name="The Broad Institute Genome Sequencing Center for Infectious Disease"/>
            <person name="Wu L."/>
            <person name="Ma J."/>
        </authorList>
    </citation>
    <scope>NUCLEOTIDE SEQUENCE [LARGE SCALE GENOMIC DNA]</scope>
    <source>
        <strain evidence="3">JCM 12393</strain>
    </source>
</reference>
<evidence type="ECO:0000313" key="2">
    <source>
        <dbReference type="EMBL" id="GAA1407695.1"/>
    </source>
</evidence>
<sequence>MGAVMVSSVPSPTVAGPRVPDAGIGGSAGADVLGCGRAEVQVRGASQRYDVLSTAATRDGRHVDHAARQRVRLCEAPTTRGGLLQNSLPSELACASPDNRQMPNCDLSACTSTIFGISLFTQL</sequence>
<keyword evidence="3" id="KW-1185">Reference proteome</keyword>
<accession>A0ABP4J2W3</accession>
<evidence type="ECO:0000256" key="1">
    <source>
        <dbReference type="SAM" id="MobiDB-lite"/>
    </source>
</evidence>
<dbReference type="EMBL" id="BAAAKJ010000327">
    <property type="protein sequence ID" value="GAA1407695.1"/>
    <property type="molecule type" value="Genomic_DNA"/>
</dbReference>
<organism evidence="2 3">
    <name type="scientific">Kitasatospora putterlickiae</name>
    <dbReference type="NCBI Taxonomy" id="221725"/>
    <lineage>
        <taxon>Bacteria</taxon>
        <taxon>Bacillati</taxon>
        <taxon>Actinomycetota</taxon>
        <taxon>Actinomycetes</taxon>
        <taxon>Kitasatosporales</taxon>
        <taxon>Streptomycetaceae</taxon>
        <taxon>Kitasatospora</taxon>
    </lineage>
</organism>
<evidence type="ECO:0000313" key="3">
    <source>
        <dbReference type="Proteomes" id="UP001499863"/>
    </source>
</evidence>
<name>A0ABP4J2W3_9ACTN</name>
<comment type="caution">
    <text evidence="2">The sequence shown here is derived from an EMBL/GenBank/DDBJ whole genome shotgun (WGS) entry which is preliminary data.</text>
</comment>
<proteinExistence type="predicted"/>
<gene>
    <name evidence="2" type="ORF">GCM10009639_56810</name>
</gene>
<dbReference type="Proteomes" id="UP001499863">
    <property type="component" value="Unassembled WGS sequence"/>
</dbReference>
<feature type="region of interest" description="Disordered" evidence="1">
    <location>
        <begin position="1"/>
        <end position="20"/>
    </location>
</feature>